<evidence type="ECO:0000313" key="2">
    <source>
        <dbReference type="Proteomes" id="UP000735302"/>
    </source>
</evidence>
<proteinExistence type="predicted"/>
<gene>
    <name evidence="1" type="ORF">PoB_002647200</name>
</gene>
<name>A0AAV3ZZG7_9GAST</name>
<sequence length="78" mass="8954">MIESLLEMWVRLVRIRGRVAMNAAADIGEVPPAGLAVERETRLRRLPQRKGRHPPAHKAEQSNHAEWNLSLFQEFAED</sequence>
<dbReference type="Proteomes" id="UP000735302">
    <property type="component" value="Unassembled WGS sequence"/>
</dbReference>
<evidence type="ECO:0000313" key="1">
    <source>
        <dbReference type="EMBL" id="GFN99966.1"/>
    </source>
</evidence>
<comment type="caution">
    <text evidence="1">The sequence shown here is derived from an EMBL/GenBank/DDBJ whole genome shotgun (WGS) entry which is preliminary data.</text>
</comment>
<accession>A0AAV3ZZG7</accession>
<dbReference type="AlphaFoldDB" id="A0AAV3ZZG7"/>
<organism evidence="1 2">
    <name type="scientific">Plakobranchus ocellatus</name>
    <dbReference type="NCBI Taxonomy" id="259542"/>
    <lineage>
        <taxon>Eukaryota</taxon>
        <taxon>Metazoa</taxon>
        <taxon>Spiralia</taxon>
        <taxon>Lophotrochozoa</taxon>
        <taxon>Mollusca</taxon>
        <taxon>Gastropoda</taxon>
        <taxon>Heterobranchia</taxon>
        <taxon>Euthyneura</taxon>
        <taxon>Panpulmonata</taxon>
        <taxon>Sacoglossa</taxon>
        <taxon>Placobranchoidea</taxon>
        <taxon>Plakobranchidae</taxon>
        <taxon>Plakobranchus</taxon>
    </lineage>
</organism>
<protein>
    <submittedName>
        <fullName evidence="1">Uncharacterized protein</fullName>
    </submittedName>
</protein>
<dbReference type="EMBL" id="BLXT01003024">
    <property type="protein sequence ID" value="GFN99966.1"/>
    <property type="molecule type" value="Genomic_DNA"/>
</dbReference>
<reference evidence="1 2" key="1">
    <citation type="journal article" date="2021" name="Elife">
        <title>Chloroplast acquisition without the gene transfer in kleptoplastic sea slugs, Plakobranchus ocellatus.</title>
        <authorList>
            <person name="Maeda T."/>
            <person name="Takahashi S."/>
            <person name="Yoshida T."/>
            <person name="Shimamura S."/>
            <person name="Takaki Y."/>
            <person name="Nagai Y."/>
            <person name="Toyoda A."/>
            <person name="Suzuki Y."/>
            <person name="Arimoto A."/>
            <person name="Ishii H."/>
            <person name="Satoh N."/>
            <person name="Nishiyama T."/>
            <person name="Hasebe M."/>
            <person name="Maruyama T."/>
            <person name="Minagawa J."/>
            <person name="Obokata J."/>
            <person name="Shigenobu S."/>
        </authorList>
    </citation>
    <scope>NUCLEOTIDE SEQUENCE [LARGE SCALE GENOMIC DNA]</scope>
</reference>
<keyword evidence="2" id="KW-1185">Reference proteome</keyword>